<dbReference type="InterPro" id="IPR013325">
    <property type="entry name" value="RNA_pol_sigma_r2"/>
</dbReference>
<dbReference type="SUPFAM" id="SSF88946">
    <property type="entry name" value="Sigma2 domain of RNA polymerase sigma factors"/>
    <property type="match status" value="1"/>
</dbReference>
<feature type="region of interest" description="Disordered" evidence="5">
    <location>
        <begin position="1"/>
        <end position="22"/>
    </location>
</feature>
<dbReference type="RefSeq" id="WP_272173708.1">
    <property type="nucleotide sequence ID" value="NZ_JAQOSK010000001.1"/>
</dbReference>
<keyword evidence="1" id="KW-0805">Transcription regulation</keyword>
<dbReference type="Gene3D" id="1.10.601.10">
    <property type="entry name" value="RNA Polymerase Primary Sigma Factor"/>
    <property type="match status" value="1"/>
</dbReference>
<dbReference type="PANTHER" id="PTHR30603">
    <property type="entry name" value="RNA POLYMERASE SIGMA FACTOR RPO"/>
    <property type="match status" value="1"/>
</dbReference>
<keyword evidence="3" id="KW-0238">DNA-binding</keyword>
<evidence type="ECO:0000256" key="4">
    <source>
        <dbReference type="ARBA" id="ARBA00023163"/>
    </source>
</evidence>
<keyword evidence="4" id="KW-0804">Transcription</keyword>
<dbReference type="InterPro" id="IPR050239">
    <property type="entry name" value="Sigma-70_RNA_pol_init_factors"/>
</dbReference>
<dbReference type="PROSITE" id="PS00715">
    <property type="entry name" value="SIGMA70_1"/>
    <property type="match status" value="1"/>
</dbReference>
<keyword evidence="2" id="KW-0731">Sigma factor</keyword>
<dbReference type="Pfam" id="PF04542">
    <property type="entry name" value="Sigma70_r2"/>
    <property type="match status" value="1"/>
</dbReference>
<evidence type="ECO:0000256" key="1">
    <source>
        <dbReference type="ARBA" id="ARBA00023015"/>
    </source>
</evidence>
<name>A0ABT5FKH3_9ACTN</name>
<feature type="domain" description="RNA polymerase sigma-70" evidence="6">
    <location>
        <begin position="59"/>
        <end position="72"/>
    </location>
</feature>
<proteinExistence type="predicted"/>
<dbReference type="InterPro" id="IPR014284">
    <property type="entry name" value="RNA_pol_sigma-70_dom"/>
</dbReference>
<dbReference type="NCBIfam" id="TIGR02937">
    <property type="entry name" value="sigma70-ECF"/>
    <property type="match status" value="1"/>
</dbReference>
<dbReference type="InterPro" id="IPR000943">
    <property type="entry name" value="RNA_pol_sigma70"/>
</dbReference>
<dbReference type="EMBL" id="JAQOSK010000001">
    <property type="protein sequence ID" value="MDC2953002.1"/>
    <property type="molecule type" value="Genomic_DNA"/>
</dbReference>
<evidence type="ECO:0000256" key="3">
    <source>
        <dbReference type="ARBA" id="ARBA00023125"/>
    </source>
</evidence>
<comment type="caution">
    <text evidence="7">The sequence shown here is derived from an EMBL/GenBank/DDBJ whole genome shotgun (WGS) entry which is preliminary data.</text>
</comment>
<evidence type="ECO:0000313" key="7">
    <source>
        <dbReference type="EMBL" id="MDC2953002.1"/>
    </source>
</evidence>
<evidence type="ECO:0000259" key="6">
    <source>
        <dbReference type="PROSITE" id="PS00715"/>
    </source>
</evidence>
<feature type="compositionally biased region" description="Basic and acidic residues" evidence="5">
    <location>
        <begin position="1"/>
        <end position="12"/>
    </location>
</feature>
<feature type="region of interest" description="Disordered" evidence="5">
    <location>
        <begin position="288"/>
        <end position="322"/>
    </location>
</feature>
<dbReference type="InterPro" id="IPR007627">
    <property type="entry name" value="RNA_pol_sigma70_r2"/>
</dbReference>
<gene>
    <name evidence="7" type="ORF">PO587_00865</name>
</gene>
<dbReference type="PANTHER" id="PTHR30603:SF47">
    <property type="entry name" value="RNA POLYMERASE SIGMA FACTOR SIGD, CHLOROPLASTIC"/>
    <property type="match status" value="1"/>
</dbReference>
<dbReference type="Proteomes" id="UP001221328">
    <property type="component" value="Unassembled WGS sequence"/>
</dbReference>
<evidence type="ECO:0000313" key="8">
    <source>
        <dbReference type="Proteomes" id="UP001221328"/>
    </source>
</evidence>
<organism evidence="7 8">
    <name type="scientific">Streptomyces gilvifuscus</name>
    <dbReference type="NCBI Taxonomy" id="1550617"/>
    <lineage>
        <taxon>Bacteria</taxon>
        <taxon>Bacillati</taxon>
        <taxon>Actinomycetota</taxon>
        <taxon>Actinomycetes</taxon>
        <taxon>Kitasatosporales</taxon>
        <taxon>Streptomycetaceae</taxon>
        <taxon>Streptomyces</taxon>
    </lineage>
</organism>
<protein>
    <submittedName>
        <fullName evidence="7">Sigma-70 family RNA polymerase sigma factor</fullName>
    </submittedName>
</protein>
<accession>A0ABT5FKH3</accession>
<keyword evidence="8" id="KW-1185">Reference proteome</keyword>
<sequence>MLLRGGAERIGQEPDAEELSGLPSGDLRIRARDCLVLHNQRLVHSLIRPYLEQGLDYEDLFQVGVLGLMRAARKFDPAMGNKFSTYATWWVRQQITRAIADEGALIRIPVHMHEQTAPTPPATRDFALRETTLGLAGETAAPWAGLSRRFGRIALADRLREVRALSGFTRVSPDATVVPADTARRLRWLPAVEVFGEGIFLTLDKSELAAWEADTRVGRRVCGMRADLDRSFQKDRLETLTGPELSPRFVLLHTLAHLLIRQLSFESGYTTASLVCVNASTHALSRISTASSSTRPPETRREPSAVSSGRVNRPGSPRPCSG</sequence>
<evidence type="ECO:0000256" key="2">
    <source>
        <dbReference type="ARBA" id="ARBA00023082"/>
    </source>
</evidence>
<reference evidence="7 8" key="1">
    <citation type="journal article" date="2015" name="Int. J. Syst. Evol. Microbiol.">
        <title>Streptomyces gilvifuscus sp. nov., an actinomycete that produces antibacterial compounds isolated from soil.</title>
        <authorList>
            <person name="Nguyen T.M."/>
            <person name="Kim J."/>
        </authorList>
    </citation>
    <scope>NUCLEOTIDE SEQUENCE [LARGE SCALE GENOMIC DNA]</scope>
    <source>
        <strain evidence="7 8">T113</strain>
    </source>
</reference>
<evidence type="ECO:0000256" key="5">
    <source>
        <dbReference type="SAM" id="MobiDB-lite"/>
    </source>
</evidence>